<name>A0ABT6VBH9_9FLAO</name>
<evidence type="ECO:0000259" key="2">
    <source>
        <dbReference type="Pfam" id="PF16871"/>
    </source>
</evidence>
<dbReference type="InterPro" id="IPR031712">
    <property type="entry name" value="DUF5077"/>
</dbReference>
<dbReference type="Pfam" id="PF11958">
    <property type="entry name" value="DUF3472"/>
    <property type="match status" value="1"/>
</dbReference>
<sequence length="447" mass="50791">MKKRFFTKLLAIILLIPLTSCSNNGRNSDFDDAYDSKMISEISLPLGGNAFSSTPFAEIETITKNGIEYWTNSEEYFTAYFRISEPGVFQFSINKESLAVLGKSTLEFTINNESKRVEFNDTKKDSYQIGRWEITEPGYVALKIKGISKNKSNFPSISRVTINSSIAKDKIAFVQNDEGSFYHWGRRGPSVHLNYQVPTDATIEWFYNEVTVPKGQDIIGSYYMANGFAEGYFGIQVNSDTERRVLFSVWSPFVTDDPATIPDSKKIKLLKKGAGVTTGEFGNEGSGGQSYLKYNWIAGNTYQFLLRGVPQNDNSTTYTAYFFAPELNQWQLIASFNRPETNTYLKRFHSFLENFSPEQGNKSREVLFNNQWYCDANGNWTEINSAKFTTDNTGTIGYRMDYSGGLLNNESFYLKNGGFFNNFTKAQSVFTRPLHQKRPDIDFSVLP</sequence>
<dbReference type="EMBL" id="JASCRZ010000005">
    <property type="protein sequence ID" value="MDI5895596.1"/>
    <property type="molecule type" value="Genomic_DNA"/>
</dbReference>
<protein>
    <submittedName>
        <fullName evidence="3">DUF3472 domain-containing protein</fullName>
    </submittedName>
</protein>
<feature type="chain" id="PRO_5046155377" evidence="1">
    <location>
        <begin position="23"/>
        <end position="447"/>
    </location>
</feature>
<comment type="caution">
    <text evidence="3">The sequence shown here is derived from an EMBL/GenBank/DDBJ whole genome shotgun (WGS) entry which is preliminary data.</text>
</comment>
<accession>A0ABT6VBH9</accession>
<reference evidence="3 4" key="1">
    <citation type="submission" date="2023-04" db="EMBL/GenBank/DDBJ databases">
        <title>Two novel species of Flavobacterium.</title>
        <authorList>
            <person name="Liu Q."/>
            <person name="Xin Y.-H."/>
        </authorList>
    </citation>
    <scope>NUCLEOTIDE SEQUENCE [LARGE SCALE GENOMIC DNA]</scope>
    <source>
        <strain evidence="3 4">LB1P51</strain>
    </source>
</reference>
<evidence type="ECO:0000313" key="3">
    <source>
        <dbReference type="EMBL" id="MDI5895596.1"/>
    </source>
</evidence>
<dbReference type="RefSeq" id="WP_282717979.1">
    <property type="nucleotide sequence ID" value="NZ_JASCRZ010000005.1"/>
</dbReference>
<keyword evidence="4" id="KW-1185">Reference proteome</keyword>
<dbReference type="InterPro" id="IPR021862">
    <property type="entry name" value="DUF3472"/>
</dbReference>
<proteinExistence type="predicted"/>
<organism evidence="3 4">
    <name type="scientific">Flavobacterium algoritolerans</name>
    <dbReference type="NCBI Taxonomy" id="3041254"/>
    <lineage>
        <taxon>Bacteria</taxon>
        <taxon>Pseudomonadati</taxon>
        <taxon>Bacteroidota</taxon>
        <taxon>Flavobacteriia</taxon>
        <taxon>Flavobacteriales</taxon>
        <taxon>Flavobacteriaceae</taxon>
        <taxon>Flavobacterium</taxon>
    </lineage>
</organism>
<dbReference type="Proteomes" id="UP001243403">
    <property type="component" value="Unassembled WGS sequence"/>
</dbReference>
<evidence type="ECO:0000256" key="1">
    <source>
        <dbReference type="SAM" id="SignalP"/>
    </source>
</evidence>
<keyword evidence="1" id="KW-0732">Signal</keyword>
<gene>
    <name evidence="3" type="ORF">QLS65_11905</name>
</gene>
<dbReference type="Pfam" id="PF16871">
    <property type="entry name" value="DUF5077"/>
    <property type="match status" value="1"/>
</dbReference>
<feature type="domain" description="DUF5077" evidence="2">
    <location>
        <begin position="44"/>
        <end position="165"/>
    </location>
</feature>
<evidence type="ECO:0000313" key="4">
    <source>
        <dbReference type="Proteomes" id="UP001243403"/>
    </source>
</evidence>
<feature type="signal peptide" evidence="1">
    <location>
        <begin position="1"/>
        <end position="22"/>
    </location>
</feature>